<proteinExistence type="predicted"/>
<organism evidence="2 3">
    <name type="scientific">Heyndrickxia acidicola</name>
    <dbReference type="NCBI Taxonomy" id="209389"/>
    <lineage>
        <taxon>Bacteria</taxon>
        <taxon>Bacillati</taxon>
        <taxon>Bacillota</taxon>
        <taxon>Bacilli</taxon>
        <taxon>Bacillales</taxon>
        <taxon>Bacillaceae</taxon>
        <taxon>Heyndrickxia</taxon>
    </lineage>
</organism>
<dbReference type="Proteomes" id="UP001341444">
    <property type="component" value="Unassembled WGS sequence"/>
</dbReference>
<evidence type="ECO:0000313" key="2">
    <source>
        <dbReference type="EMBL" id="MED1201867.1"/>
    </source>
</evidence>
<feature type="region of interest" description="Disordered" evidence="1">
    <location>
        <begin position="1"/>
        <end position="20"/>
    </location>
</feature>
<name>A0ABU6MB12_9BACI</name>
<reference evidence="2 3" key="1">
    <citation type="submission" date="2023-03" db="EMBL/GenBank/DDBJ databases">
        <title>Bacillus Genome Sequencing.</title>
        <authorList>
            <person name="Dunlap C."/>
        </authorList>
    </citation>
    <scope>NUCLEOTIDE SEQUENCE [LARGE SCALE GENOMIC DNA]</scope>
    <source>
        <strain evidence="2 3">B-23453</strain>
    </source>
</reference>
<accession>A0ABU6MB12</accession>
<dbReference type="EMBL" id="JARMAB010000003">
    <property type="protein sequence ID" value="MED1201867.1"/>
    <property type="molecule type" value="Genomic_DNA"/>
</dbReference>
<sequence length="86" mass="9562">MERIRESPADKHVRETPQELAACNEETPGCLRKESACSGNQPAGMNRALPMSLLNPILNLNSMLIETKGTRLLRDQPLFIPISPIH</sequence>
<comment type="caution">
    <text evidence="2">The sequence shown here is derived from an EMBL/GenBank/DDBJ whole genome shotgun (WGS) entry which is preliminary data.</text>
</comment>
<protein>
    <submittedName>
        <fullName evidence="2">Uncharacterized protein</fullName>
    </submittedName>
</protein>
<dbReference type="RefSeq" id="WP_328006135.1">
    <property type="nucleotide sequence ID" value="NZ_JARMAB010000003.1"/>
</dbReference>
<evidence type="ECO:0000313" key="3">
    <source>
        <dbReference type="Proteomes" id="UP001341444"/>
    </source>
</evidence>
<keyword evidence="3" id="KW-1185">Reference proteome</keyword>
<feature type="compositionally biased region" description="Basic and acidic residues" evidence="1">
    <location>
        <begin position="1"/>
        <end position="17"/>
    </location>
</feature>
<evidence type="ECO:0000256" key="1">
    <source>
        <dbReference type="SAM" id="MobiDB-lite"/>
    </source>
</evidence>
<gene>
    <name evidence="2" type="ORF">P4T90_02050</name>
</gene>